<evidence type="ECO:0000313" key="8">
    <source>
        <dbReference type="Proteomes" id="UP001178461"/>
    </source>
</evidence>
<keyword evidence="4 5" id="KW-0732">Signal</keyword>
<dbReference type="GO" id="GO:0061844">
    <property type="term" value="P:antimicrobial humoral immune response mediated by antimicrobial peptide"/>
    <property type="evidence" value="ECO:0007669"/>
    <property type="project" value="TreeGrafter"/>
</dbReference>
<keyword evidence="3" id="KW-0202">Cytokine</keyword>
<dbReference type="PANTHER" id="PTHR12015:SF103">
    <property type="entry name" value="C-C MOTIF CHEMOKINE 4-RELATED"/>
    <property type="match status" value="1"/>
</dbReference>
<comment type="similarity">
    <text evidence="1">Belongs to the intercrine beta (chemokine CC) family.</text>
</comment>
<dbReference type="GO" id="GO:0048245">
    <property type="term" value="P:eosinophil chemotaxis"/>
    <property type="evidence" value="ECO:0007669"/>
    <property type="project" value="TreeGrafter"/>
</dbReference>
<feature type="signal peptide" evidence="5">
    <location>
        <begin position="1"/>
        <end position="24"/>
    </location>
</feature>
<feature type="domain" description="Chemokine interleukin-8-like" evidence="6">
    <location>
        <begin position="28"/>
        <end position="86"/>
    </location>
</feature>
<dbReference type="GO" id="GO:0048020">
    <property type="term" value="F:CCR chemokine receptor binding"/>
    <property type="evidence" value="ECO:0007669"/>
    <property type="project" value="TreeGrafter"/>
</dbReference>
<evidence type="ECO:0000313" key="7">
    <source>
        <dbReference type="EMBL" id="CAI5795154.1"/>
    </source>
</evidence>
<dbReference type="GO" id="GO:0070098">
    <property type="term" value="P:chemokine-mediated signaling pathway"/>
    <property type="evidence" value="ECO:0007669"/>
    <property type="project" value="TreeGrafter"/>
</dbReference>
<sequence>MKSFIAAFAFLLTITALLFSQAQSHIDSGYCCNKYVTKPIPLRLLVSYDYASSKCSLPAVVFTTKANRRQCADPSAAWTQERIQSLSQTLTTPSKE</sequence>
<proteinExistence type="inferred from homology"/>
<dbReference type="Proteomes" id="UP001178461">
    <property type="component" value="Chromosome 15"/>
</dbReference>
<dbReference type="Pfam" id="PF00048">
    <property type="entry name" value="IL8"/>
    <property type="match status" value="1"/>
</dbReference>
<reference evidence="7" key="1">
    <citation type="submission" date="2022-12" db="EMBL/GenBank/DDBJ databases">
        <authorList>
            <person name="Alioto T."/>
            <person name="Alioto T."/>
            <person name="Gomez Garrido J."/>
        </authorList>
    </citation>
    <scope>NUCLEOTIDE SEQUENCE</scope>
</reference>
<feature type="chain" id="PRO_5041350690" evidence="5">
    <location>
        <begin position="25"/>
        <end position="96"/>
    </location>
</feature>
<dbReference type="GO" id="GO:0005615">
    <property type="term" value="C:extracellular space"/>
    <property type="evidence" value="ECO:0007669"/>
    <property type="project" value="UniProtKB-KW"/>
</dbReference>
<dbReference type="FunFam" id="2.40.50.40:FF:000002">
    <property type="entry name" value="C-C motif chemokine"/>
    <property type="match status" value="1"/>
</dbReference>
<dbReference type="GO" id="GO:0008009">
    <property type="term" value="F:chemokine activity"/>
    <property type="evidence" value="ECO:0007669"/>
    <property type="project" value="InterPro"/>
</dbReference>
<keyword evidence="2" id="KW-0145">Chemotaxis</keyword>
<organism evidence="7 8">
    <name type="scientific">Podarcis lilfordi</name>
    <name type="common">Lilford's wall lizard</name>
    <dbReference type="NCBI Taxonomy" id="74358"/>
    <lineage>
        <taxon>Eukaryota</taxon>
        <taxon>Metazoa</taxon>
        <taxon>Chordata</taxon>
        <taxon>Craniata</taxon>
        <taxon>Vertebrata</taxon>
        <taxon>Euteleostomi</taxon>
        <taxon>Lepidosauria</taxon>
        <taxon>Squamata</taxon>
        <taxon>Bifurcata</taxon>
        <taxon>Unidentata</taxon>
        <taxon>Episquamata</taxon>
        <taxon>Laterata</taxon>
        <taxon>Lacertibaenia</taxon>
        <taxon>Lacertidae</taxon>
        <taxon>Podarcis</taxon>
    </lineage>
</organism>
<dbReference type="PANTHER" id="PTHR12015">
    <property type="entry name" value="SMALL INDUCIBLE CYTOKINE A"/>
    <property type="match status" value="1"/>
</dbReference>
<accession>A0AA35LFD6</accession>
<dbReference type="InterPro" id="IPR036048">
    <property type="entry name" value="Interleukin_8-like_sf"/>
</dbReference>
<dbReference type="GO" id="GO:0006954">
    <property type="term" value="P:inflammatory response"/>
    <property type="evidence" value="ECO:0007669"/>
    <property type="project" value="TreeGrafter"/>
</dbReference>
<keyword evidence="8" id="KW-1185">Reference proteome</keyword>
<name>A0AA35LFD6_9SAUR</name>
<dbReference type="InterPro" id="IPR039809">
    <property type="entry name" value="Chemokine_b/g/d"/>
</dbReference>
<evidence type="ECO:0000256" key="5">
    <source>
        <dbReference type="SAM" id="SignalP"/>
    </source>
</evidence>
<dbReference type="SUPFAM" id="SSF54117">
    <property type="entry name" value="Interleukin 8-like chemokines"/>
    <property type="match status" value="1"/>
</dbReference>
<protein>
    <submittedName>
        <fullName evidence="7">C-C motif chemokine 3-like</fullName>
    </submittedName>
</protein>
<evidence type="ECO:0000256" key="4">
    <source>
        <dbReference type="ARBA" id="ARBA00022729"/>
    </source>
</evidence>
<dbReference type="GO" id="GO:0030335">
    <property type="term" value="P:positive regulation of cell migration"/>
    <property type="evidence" value="ECO:0007669"/>
    <property type="project" value="TreeGrafter"/>
</dbReference>
<dbReference type="InterPro" id="IPR001811">
    <property type="entry name" value="Chemokine_IL8-like_dom"/>
</dbReference>
<dbReference type="AlphaFoldDB" id="A0AA35LFD6"/>
<evidence type="ECO:0000256" key="1">
    <source>
        <dbReference type="ARBA" id="ARBA00010868"/>
    </source>
</evidence>
<evidence type="ECO:0000256" key="2">
    <source>
        <dbReference type="ARBA" id="ARBA00022500"/>
    </source>
</evidence>
<dbReference type="CDD" id="cd00272">
    <property type="entry name" value="Chemokine_CC"/>
    <property type="match status" value="1"/>
</dbReference>
<dbReference type="SMART" id="SM00199">
    <property type="entry name" value="SCY"/>
    <property type="match status" value="1"/>
</dbReference>
<gene>
    <name evidence="7" type="ORF">PODLI_1B017171</name>
</gene>
<evidence type="ECO:0000259" key="6">
    <source>
        <dbReference type="SMART" id="SM00199"/>
    </source>
</evidence>
<dbReference type="Gene3D" id="2.40.50.40">
    <property type="match status" value="1"/>
</dbReference>
<evidence type="ECO:0000256" key="3">
    <source>
        <dbReference type="ARBA" id="ARBA00022514"/>
    </source>
</evidence>
<dbReference type="EMBL" id="OX395141">
    <property type="protein sequence ID" value="CAI5795154.1"/>
    <property type="molecule type" value="Genomic_DNA"/>
</dbReference>